<dbReference type="InterPro" id="IPR005471">
    <property type="entry name" value="Tscrpt_reg_IclR_N"/>
</dbReference>
<sequence>MATVQSIERAFIILEHLSEHPNGMQITKLASETGLSKSTVHRLLATLIELQYVKKDMETDRYYISYRALYLTRNILSNSSLIPAAKPFLEKLANEINETVHLCVEENEEVVYIDKIESNQTIRMYSRIGSRAPMYCTGVGKMLLSGKDDEALREVISRIQFTKRTDYTILTPDDLLQEISAIRKSGYALDNIENEEGIRCIAAPIYDFSGKIIASFSISGPSTRVTMERIDKELAEKILDASRAISFQLGYVQY</sequence>
<dbReference type="InterPro" id="IPR036388">
    <property type="entry name" value="WH-like_DNA-bd_sf"/>
</dbReference>
<dbReference type="OrthoDB" id="9791752at2"/>
<dbReference type="PANTHER" id="PTHR30136">
    <property type="entry name" value="HELIX-TURN-HELIX TRANSCRIPTIONAL REGULATOR, ICLR FAMILY"/>
    <property type="match status" value="1"/>
</dbReference>
<keyword evidence="3" id="KW-0804">Transcription</keyword>
<dbReference type="InterPro" id="IPR036390">
    <property type="entry name" value="WH_DNA-bd_sf"/>
</dbReference>
<organism evidence="8 9">
    <name type="scientific">Lysinibacillus telephonicus</name>
    <dbReference type="NCBI Taxonomy" id="1714840"/>
    <lineage>
        <taxon>Bacteria</taxon>
        <taxon>Bacillati</taxon>
        <taxon>Bacillota</taxon>
        <taxon>Bacilli</taxon>
        <taxon>Bacillales</taxon>
        <taxon>Bacillaceae</taxon>
        <taxon>Lysinibacillus</taxon>
    </lineage>
</organism>
<comment type="caution">
    <text evidence="8">The sequence shown here is derived from an EMBL/GenBank/DDBJ whole genome shotgun (WGS) entry which is preliminary data.</text>
</comment>
<dbReference type="Proteomes" id="UP000276349">
    <property type="component" value="Unassembled WGS sequence"/>
</dbReference>
<dbReference type="SUPFAM" id="SSF46785">
    <property type="entry name" value="Winged helix' DNA-binding domain"/>
    <property type="match status" value="1"/>
</dbReference>
<evidence type="ECO:0000259" key="7">
    <source>
        <dbReference type="PROSITE" id="PS51078"/>
    </source>
</evidence>
<dbReference type="PROSITE" id="PS51078">
    <property type="entry name" value="ICLR_ED"/>
    <property type="match status" value="1"/>
</dbReference>
<comment type="function">
    <text evidence="4">May be an activator protein for the gylABX operon.</text>
</comment>
<dbReference type="PROSITE" id="PS51077">
    <property type="entry name" value="HTH_ICLR"/>
    <property type="match status" value="1"/>
</dbReference>
<evidence type="ECO:0000256" key="2">
    <source>
        <dbReference type="ARBA" id="ARBA00023125"/>
    </source>
</evidence>
<reference evidence="8 9" key="1">
    <citation type="submission" date="2018-12" db="EMBL/GenBank/DDBJ databases">
        <authorList>
            <person name="Yu L."/>
        </authorList>
    </citation>
    <scope>NUCLEOTIDE SEQUENCE [LARGE SCALE GENOMIC DNA]</scope>
    <source>
        <strain evidence="8 9">S5H2222</strain>
    </source>
</reference>
<dbReference type="RefSeq" id="WP_126294724.1">
    <property type="nucleotide sequence ID" value="NZ_CP155468.1"/>
</dbReference>
<dbReference type="Gene3D" id="3.30.450.40">
    <property type="match status" value="1"/>
</dbReference>
<dbReference type="FunFam" id="1.10.10.10:FF:000056">
    <property type="entry name" value="IclR family transcriptional regulator"/>
    <property type="match status" value="1"/>
</dbReference>
<evidence type="ECO:0000313" key="9">
    <source>
        <dbReference type="Proteomes" id="UP000276349"/>
    </source>
</evidence>
<protein>
    <recommendedName>
        <fullName evidence="5">Glycerol operon regulatory protein</fullName>
    </recommendedName>
</protein>
<dbReference type="AlphaFoldDB" id="A0A3S0JP21"/>
<feature type="domain" description="HTH iclR-type" evidence="6">
    <location>
        <begin position="4"/>
        <end position="66"/>
    </location>
</feature>
<dbReference type="Pfam" id="PF01614">
    <property type="entry name" value="IclR_C"/>
    <property type="match status" value="1"/>
</dbReference>
<dbReference type="InterPro" id="IPR014757">
    <property type="entry name" value="Tscrpt_reg_IclR_C"/>
</dbReference>
<name>A0A3S0JP21_9BACI</name>
<dbReference type="SUPFAM" id="SSF55781">
    <property type="entry name" value="GAF domain-like"/>
    <property type="match status" value="1"/>
</dbReference>
<evidence type="ECO:0000256" key="5">
    <source>
        <dbReference type="ARBA" id="ARBA00070406"/>
    </source>
</evidence>
<dbReference type="EMBL" id="RXNR01000032">
    <property type="protein sequence ID" value="RTQ92437.1"/>
    <property type="molecule type" value="Genomic_DNA"/>
</dbReference>
<keyword evidence="2" id="KW-0238">DNA-binding</keyword>
<dbReference type="GO" id="GO:0003677">
    <property type="term" value="F:DNA binding"/>
    <property type="evidence" value="ECO:0007669"/>
    <property type="project" value="UniProtKB-KW"/>
</dbReference>
<dbReference type="InterPro" id="IPR050707">
    <property type="entry name" value="HTH_MetabolicPath_Reg"/>
</dbReference>
<evidence type="ECO:0000313" key="8">
    <source>
        <dbReference type="EMBL" id="RTQ92437.1"/>
    </source>
</evidence>
<dbReference type="InterPro" id="IPR029016">
    <property type="entry name" value="GAF-like_dom_sf"/>
</dbReference>
<feature type="domain" description="IclR-ED" evidence="7">
    <location>
        <begin position="67"/>
        <end position="251"/>
    </location>
</feature>
<keyword evidence="9" id="KW-1185">Reference proteome</keyword>
<dbReference type="PANTHER" id="PTHR30136:SF35">
    <property type="entry name" value="HTH-TYPE TRANSCRIPTIONAL REGULATOR RV1719"/>
    <property type="match status" value="1"/>
</dbReference>
<dbReference type="GO" id="GO:0045892">
    <property type="term" value="P:negative regulation of DNA-templated transcription"/>
    <property type="evidence" value="ECO:0007669"/>
    <property type="project" value="TreeGrafter"/>
</dbReference>
<evidence type="ECO:0000256" key="1">
    <source>
        <dbReference type="ARBA" id="ARBA00023015"/>
    </source>
</evidence>
<dbReference type="Pfam" id="PF09339">
    <property type="entry name" value="HTH_IclR"/>
    <property type="match status" value="1"/>
</dbReference>
<proteinExistence type="predicted"/>
<evidence type="ECO:0000256" key="4">
    <source>
        <dbReference type="ARBA" id="ARBA00058938"/>
    </source>
</evidence>
<dbReference type="GO" id="GO:0003700">
    <property type="term" value="F:DNA-binding transcription factor activity"/>
    <property type="evidence" value="ECO:0007669"/>
    <property type="project" value="TreeGrafter"/>
</dbReference>
<accession>A0A3S0JP21</accession>
<gene>
    <name evidence="8" type="ORF">EKG35_12100</name>
</gene>
<keyword evidence="1" id="KW-0805">Transcription regulation</keyword>
<evidence type="ECO:0000259" key="6">
    <source>
        <dbReference type="PROSITE" id="PS51077"/>
    </source>
</evidence>
<dbReference type="Gene3D" id="1.10.10.10">
    <property type="entry name" value="Winged helix-like DNA-binding domain superfamily/Winged helix DNA-binding domain"/>
    <property type="match status" value="1"/>
</dbReference>
<dbReference type="SMART" id="SM00346">
    <property type="entry name" value="HTH_ICLR"/>
    <property type="match status" value="1"/>
</dbReference>
<evidence type="ECO:0000256" key="3">
    <source>
        <dbReference type="ARBA" id="ARBA00023163"/>
    </source>
</evidence>